<evidence type="ECO:0000313" key="1">
    <source>
        <dbReference type="EMBL" id="CAD7658333.1"/>
    </source>
</evidence>
<dbReference type="AlphaFoldDB" id="A0A7R9MFM8"/>
<dbReference type="EMBL" id="CAJPVJ010014782">
    <property type="protein sequence ID" value="CAG2175519.1"/>
    <property type="molecule type" value="Genomic_DNA"/>
</dbReference>
<dbReference type="Gene3D" id="1.10.1380.10">
    <property type="entry name" value="Neutral endopeptidase , domain2"/>
    <property type="match status" value="1"/>
</dbReference>
<evidence type="ECO:0000313" key="2">
    <source>
        <dbReference type="Proteomes" id="UP000728032"/>
    </source>
</evidence>
<keyword evidence="2" id="KW-1185">Reference proteome</keyword>
<name>A0A7R9MFM8_9ACAR</name>
<organism evidence="1">
    <name type="scientific">Oppiella nova</name>
    <dbReference type="NCBI Taxonomy" id="334625"/>
    <lineage>
        <taxon>Eukaryota</taxon>
        <taxon>Metazoa</taxon>
        <taxon>Ecdysozoa</taxon>
        <taxon>Arthropoda</taxon>
        <taxon>Chelicerata</taxon>
        <taxon>Arachnida</taxon>
        <taxon>Acari</taxon>
        <taxon>Acariformes</taxon>
        <taxon>Sarcoptiformes</taxon>
        <taxon>Oribatida</taxon>
        <taxon>Brachypylina</taxon>
        <taxon>Oppioidea</taxon>
        <taxon>Oppiidae</taxon>
        <taxon>Oppiella</taxon>
    </lineage>
</organism>
<dbReference type="InterPro" id="IPR042089">
    <property type="entry name" value="Peptidase_M13_dom_2"/>
</dbReference>
<dbReference type="Proteomes" id="UP000728032">
    <property type="component" value="Unassembled WGS sequence"/>
</dbReference>
<proteinExistence type="predicted"/>
<reference evidence="1" key="1">
    <citation type="submission" date="2020-11" db="EMBL/GenBank/DDBJ databases">
        <authorList>
            <person name="Tran Van P."/>
        </authorList>
    </citation>
    <scope>NUCLEOTIDE SEQUENCE</scope>
</reference>
<dbReference type="EMBL" id="OC929607">
    <property type="protein sequence ID" value="CAD7658333.1"/>
    <property type="molecule type" value="Genomic_DNA"/>
</dbReference>
<accession>A0A7R9MFM8</accession>
<feature type="non-terminal residue" evidence="1">
    <location>
        <position position="146"/>
    </location>
</feature>
<dbReference type="GO" id="GO:0004222">
    <property type="term" value="F:metalloendopeptidase activity"/>
    <property type="evidence" value="ECO:0007669"/>
    <property type="project" value="InterPro"/>
</dbReference>
<dbReference type="GO" id="GO:0006508">
    <property type="term" value="P:proteolysis"/>
    <property type="evidence" value="ECO:0007669"/>
    <property type="project" value="InterPro"/>
</dbReference>
<dbReference type="SUPFAM" id="SSF55486">
    <property type="entry name" value="Metalloproteases ('zincins'), catalytic domain"/>
    <property type="match status" value="1"/>
</dbReference>
<gene>
    <name evidence="1" type="ORF">ONB1V03_LOCUS14956</name>
</gene>
<protein>
    <submittedName>
        <fullName evidence="1">Uncharacterized protein</fullName>
    </submittedName>
</protein>
<dbReference type="PROSITE" id="PS51885">
    <property type="entry name" value="NEPRILYSIN"/>
    <property type="match status" value="1"/>
</dbReference>
<dbReference type="InterPro" id="IPR000718">
    <property type="entry name" value="Peptidase_M13"/>
</dbReference>
<sequence length="146" mass="16824">MSDGVKSKANEKIKLMKLGIGFPQDVRDDNQMDNWLTTEISRKDYFENTLRLNRFSVDKQMEKLFINKINNNINVNLERGVNPADIIIKYRGEDNTLLISNLIINGLYREDVPMSLNFGSFGVLISEQMLNILSEVGRLYDENGVY</sequence>
<dbReference type="Gene3D" id="3.40.390.10">
    <property type="entry name" value="Collagenase (Catalytic Domain)"/>
    <property type="match status" value="1"/>
</dbReference>
<dbReference type="InterPro" id="IPR024079">
    <property type="entry name" value="MetalloPept_cat_dom_sf"/>
</dbReference>